<name>A0A8H7Q437_MORIS</name>
<feature type="compositionally biased region" description="Polar residues" evidence="1">
    <location>
        <begin position="80"/>
        <end position="96"/>
    </location>
</feature>
<sequence length="213" mass="23769">MTQSSSSGPSQSSMALYSSPYRTSRPRLESPQRAPFPYNRSSHYHRYTSPSPPQLPSNNRGNALPFSSSTNTTPNSAPSIKSTNGSSNTMMQQQHQPAAVIASIAEAKDKQQAAMAVQPAQQPTSTTAATNSDSQQDSAQSQEITWLFFRDNKWMPFQSENHYKIEQAFTLGGIYVDIKDHNFPQLKSIRVFPTRFYLSYLGMKYRLSCVIQG</sequence>
<comment type="caution">
    <text evidence="2">The sequence shown here is derived from an EMBL/GenBank/DDBJ whole genome shotgun (WGS) entry which is preliminary data.</text>
</comment>
<organism evidence="2 3">
    <name type="scientific">Mortierella isabellina</name>
    <name type="common">Filamentous fungus</name>
    <name type="synonym">Umbelopsis isabellina</name>
    <dbReference type="NCBI Taxonomy" id="91625"/>
    <lineage>
        <taxon>Eukaryota</taxon>
        <taxon>Fungi</taxon>
        <taxon>Fungi incertae sedis</taxon>
        <taxon>Mucoromycota</taxon>
        <taxon>Mucoromycotina</taxon>
        <taxon>Umbelopsidomycetes</taxon>
        <taxon>Umbelopsidales</taxon>
        <taxon>Umbelopsidaceae</taxon>
        <taxon>Umbelopsis</taxon>
    </lineage>
</organism>
<feature type="compositionally biased region" description="Low complexity" evidence="1">
    <location>
        <begin position="67"/>
        <end position="79"/>
    </location>
</feature>
<evidence type="ECO:0008006" key="4">
    <source>
        <dbReference type="Google" id="ProtNLM"/>
    </source>
</evidence>
<protein>
    <recommendedName>
        <fullName evidence="4">WWE domain-containing protein</fullName>
    </recommendedName>
</protein>
<keyword evidence="3" id="KW-1185">Reference proteome</keyword>
<evidence type="ECO:0000256" key="1">
    <source>
        <dbReference type="SAM" id="MobiDB-lite"/>
    </source>
</evidence>
<feature type="compositionally biased region" description="Low complexity" evidence="1">
    <location>
        <begin position="1"/>
        <end position="13"/>
    </location>
</feature>
<dbReference type="InterPro" id="IPR037197">
    <property type="entry name" value="WWE_dom_sf"/>
</dbReference>
<gene>
    <name evidence="2" type="ORF">INT43_002572</name>
</gene>
<accession>A0A8H7Q437</accession>
<feature type="region of interest" description="Disordered" evidence="1">
    <location>
        <begin position="112"/>
        <end position="137"/>
    </location>
</feature>
<proteinExistence type="predicted"/>
<dbReference type="Proteomes" id="UP000654370">
    <property type="component" value="Unassembled WGS sequence"/>
</dbReference>
<dbReference type="EMBL" id="JAEPQZ010000001">
    <property type="protein sequence ID" value="KAG2186134.1"/>
    <property type="molecule type" value="Genomic_DNA"/>
</dbReference>
<evidence type="ECO:0000313" key="3">
    <source>
        <dbReference type="Proteomes" id="UP000654370"/>
    </source>
</evidence>
<dbReference type="OrthoDB" id="2418439at2759"/>
<dbReference type="SUPFAM" id="SSF117839">
    <property type="entry name" value="WWE domain"/>
    <property type="match status" value="1"/>
</dbReference>
<feature type="region of interest" description="Disordered" evidence="1">
    <location>
        <begin position="1"/>
        <end position="98"/>
    </location>
</feature>
<evidence type="ECO:0000313" key="2">
    <source>
        <dbReference type="EMBL" id="KAG2186134.1"/>
    </source>
</evidence>
<dbReference type="AlphaFoldDB" id="A0A8H7Q437"/>
<reference evidence="2" key="1">
    <citation type="submission" date="2020-12" db="EMBL/GenBank/DDBJ databases">
        <title>Metabolic potential, ecology and presence of endohyphal bacteria is reflected in genomic diversity of Mucoromycotina.</title>
        <authorList>
            <person name="Muszewska A."/>
            <person name="Okrasinska A."/>
            <person name="Steczkiewicz K."/>
            <person name="Drgas O."/>
            <person name="Orlowska M."/>
            <person name="Perlinska-Lenart U."/>
            <person name="Aleksandrzak-Piekarczyk T."/>
            <person name="Szatraj K."/>
            <person name="Zielenkiewicz U."/>
            <person name="Pilsyk S."/>
            <person name="Malc E."/>
            <person name="Mieczkowski P."/>
            <person name="Kruszewska J.S."/>
            <person name="Biernat P."/>
            <person name="Pawlowska J."/>
        </authorList>
    </citation>
    <scope>NUCLEOTIDE SEQUENCE</scope>
    <source>
        <strain evidence="2">WA0000067209</strain>
    </source>
</reference>
<dbReference type="Gene3D" id="3.30.720.50">
    <property type="match status" value="1"/>
</dbReference>